<evidence type="ECO:0000313" key="6">
    <source>
        <dbReference type="Proteomes" id="UP001438953"/>
    </source>
</evidence>
<evidence type="ECO:0000313" key="5">
    <source>
        <dbReference type="EMBL" id="MER5173958.1"/>
    </source>
</evidence>
<gene>
    <name evidence="5" type="ORF">VSX56_19580</name>
</gene>
<dbReference type="Gene3D" id="3.40.50.2000">
    <property type="entry name" value="Glycogen Phosphorylase B"/>
    <property type="match status" value="1"/>
</dbReference>
<evidence type="ECO:0000259" key="4">
    <source>
        <dbReference type="Pfam" id="PF00535"/>
    </source>
</evidence>
<dbReference type="Gene3D" id="3.90.550.10">
    <property type="entry name" value="Spore Coat Polysaccharide Biosynthesis Protein SpsA, Chain A"/>
    <property type="match status" value="1"/>
</dbReference>
<comment type="caution">
    <text evidence="5">The sequence shown here is derived from an EMBL/GenBank/DDBJ whole genome shotgun (WGS) entry which is preliminary data.</text>
</comment>
<reference evidence="5 6" key="1">
    <citation type="submission" date="2024-01" db="EMBL/GenBank/DDBJ databases">
        <authorList>
            <person name="Deng Y."/>
            <person name="Su J."/>
        </authorList>
    </citation>
    <scope>NUCLEOTIDE SEQUENCE [LARGE SCALE GENOMIC DNA]</scope>
    <source>
        <strain evidence="5 6">CPCC 100088</strain>
    </source>
</reference>
<reference evidence="5 6" key="2">
    <citation type="submission" date="2024-06" db="EMBL/GenBank/DDBJ databases">
        <title>Thioclava kandeliae sp. nov. from a rhizosphere soil sample of Kandelia candel in a mangrove.</title>
        <authorList>
            <person name="Mu T."/>
        </authorList>
    </citation>
    <scope>NUCLEOTIDE SEQUENCE [LARGE SCALE GENOMIC DNA]</scope>
    <source>
        <strain evidence="5 6">CPCC 100088</strain>
    </source>
</reference>
<dbReference type="SUPFAM" id="SSF53448">
    <property type="entry name" value="Nucleotide-diphospho-sugar transferases"/>
    <property type="match status" value="1"/>
</dbReference>
<evidence type="ECO:0000256" key="2">
    <source>
        <dbReference type="ARBA" id="ARBA00022676"/>
    </source>
</evidence>
<dbReference type="EC" id="2.4.-.-" evidence="5"/>
<evidence type="ECO:0000256" key="3">
    <source>
        <dbReference type="ARBA" id="ARBA00022679"/>
    </source>
</evidence>
<organism evidence="5 6">
    <name type="scientific">Thioclava kandeliae</name>
    <dbReference type="NCBI Taxonomy" id="3070818"/>
    <lineage>
        <taxon>Bacteria</taxon>
        <taxon>Pseudomonadati</taxon>
        <taxon>Pseudomonadota</taxon>
        <taxon>Alphaproteobacteria</taxon>
        <taxon>Rhodobacterales</taxon>
        <taxon>Paracoccaceae</taxon>
        <taxon>Thioclava</taxon>
    </lineage>
</organism>
<feature type="domain" description="Glycosyltransferase 2-like" evidence="4">
    <location>
        <begin position="209"/>
        <end position="325"/>
    </location>
</feature>
<keyword evidence="6" id="KW-1185">Reference proteome</keyword>
<keyword evidence="3 5" id="KW-0808">Transferase</keyword>
<comment type="similarity">
    <text evidence="1">Belongs to the glycosyltransferase 2 family.</text>
</comment>
<proteinExistence type="inferred from homology"/>
<dbReference type="PANTHER" id="PTHR43179:SF12">
    <property type="entry name" value="GALACTOFURANOSYLTRANSFERASE GLFT2"/>
    <property type="match status" value="1"/>
</dbReference>
<keyword evidence="2 5" id="KW-0328">Glycosyltransferase</keyword>
<dbReference type="Pfam" id="PF00535">
    <property type="entry name" value="Glycos_transf_2"/>
    <property type="match status" value="1"/>
</dbReference>
<accession>A0ABV1SM34</accession>
<dbReference type="RefSeq" id="WP_350939249.1">
    <property type="nucleotide sequence ID" value="NZ_JAYWLC010000039.1"/>
</dbReference>
<dbReference type="SUPFAM" id="SSF53756">
    <property type="entry name" value="UDP-Glycosyltransferase/glycogen phosphorylase"/>
    <property type="match status" value="1"/>
</dbReference>
<protein>
    <submittedName>
        <fullName evidence="5">Glycosyltransferase</fullName>
        <ecNumber evidence="5">2.4.-.-</ecNumber>
    </submittedName>
</protein>
<dbReference type="PANTHER" id="PTHR43179">
    <property type="entry name" value="RHAMNOSYLTRANSFERASE WBBL"/>
    <property type="match status" value="1"/>
</dbReference>
<evidence type="ECO:0000256" key="1">
    <source>
        <dbReference type="ARBA" id="ARBA00006739"/>
    </source>
</evidence>
<dbReference type="EMBL" id="JAYWLC010000039">
    <property type="protein sequence ID" value="MER5173958.1"/>
    <property type="molecule type" value="Genomic_DNA"/>
</dbReference>
<name>A0ABV1SM34_9RHOB</name>
<dbReference type="GO" id="GO:0016757">
    <property type="term" value="F:glycosyltransferase activity"/>
    <property type="evidence" value="ECO:0007669"/>
    <property type="project" value="UniProtKB-KW"/>
</dbReference>
<sequence>MITLRSLQALWIRYSSLHRIYRFRPRRITAADGTLLGWLEVEEIHGNRHHIRGWVRAEEVVMTCGEAHRIATRPDQHRADVEAAHGGDGRVGFALSLPLVAGPGEIRIRHAGGEILWSLRQPGSVRRLRGNLRLAGALLWAGLRGLPAMRTYRTSPDPAARDAAKAQLKALLRLAPPARNYLRISEASLGLLPEQAAGRELPEEAARITIVLPVYNAFDLLQDCLARILRHTDTGWHLVLIEDCSPDPAIRPFLRDWAADQGAERVTLLENDINLGFIGSVNRGFATALGRGDPVVLLNSDALVPEGWAGRLIAPLADPNVASVTPMCNDAEILNTPVICQREVFSKGQESGIAAAIDRAARAYLAQAPAAALPTGVGFCMAIAPAWLARVPVFDTVFGRGYGEEVDWCRKTMAQGARHLGLPSLFVEHRGGESFGSEEKRRLIAANGRRITERYPRFDAEVQDFIAGDPLIGPRMLLGLVWAAAQQSDPLSVYVVHSLGGGAEDAMRRDISALCDAGQAAAVLQLGGTAAYRMELHTNLGVTSAELESEWVLKTLLYAVERRRIIYICGVGDTRPETLPQRLLEWAGRAGDLTIEVHDYFPLSPSYTLLDAQGHYTGIPSPETHGAQACHQIHYADGMVVSLTQWQASWYEALSKARIVTFSRDSGEIITGLWPDLAPRIELRPHAPLQNVPQIARIPDKPTRTIGVLGNIGYQKGAQILQSMSQELARSKAARLVVMGNIDPNYPLYGASTTIHGSYARDEIAILAENYGIDCWLIPSIWPETFSFTTHEALATGLPVWCFDLGAQAEAVMASGAKERILPLPRSKAETFTVLEKILRS</sequence>
<dbReference type="Proteomes" id="UP001438953">
    <property type="component" value="Unassembled WGS sequence"/>
</dbReference>
<dbReference type="InterPro" id="IPR001173">
    <property type="entry name" value="Glyco_trans_2-like"/>
</dbReference>
<dbReference type="InterPro" id="IPR029044">
    <property type="entry name" value="Nucleotide-diphossugar_trans"/>
</dbReference>